<dbReference type="EMBL" id="LCBS01000008">
    <property type="protein sequence ID" value="KKS17066.1"/>
    <property type="molecule type" value="Genomic_DNA"/>
</dbReference>
<gene>
    <name evidence="1" type="ORF">UU72_C0008G0048</name>
</gene>
<dbReference type="AlphaFoldDB" id="A0A0G0Z4Q0"/>
<sequence length="114" mass="12704">MSKPSIYVVVNFVIGENAPSGDFEGVRAKDVVTQIAKGRNVNVLSYKNIGGNLRKMVLIVFSLCIKGNTYTNPIPERNALVDELEVELFKLKQGKVIERFKVEKTDSYSTCYVG</sequence>
<evidence type="ECO:0000313" key="2">
    <source>
        <dbReference type="Proteomes" id="UP000034163"/>
    </source>
</evidence>
<reference evidence="1 2" key="1">
    <citation type="journal article" date="2015" name="Nature">
        <title>rRNA introns, odd ribosomes, and small enigmatic genomes across a large radiation of phyla.</title>
        <authorList>
            <person name="Brown C.T."/>
            <person name="Hug L.A."/>
            <person name="Thomas B.C."/>
            <person name="Sharon I."/>
            <person name="Castelle C.J."/>
            <person name="Singh A."/>
            <person name="Wilkins M.J."/>
            <person name="Williams K.H."/>
            <person name="Banfield J.F."/>
        </authorList>
    </citation>
    <scope>NUCLEOTIDE SEQUENCE [LARGE SCALE GENOMIC DNA]</scope>
</reference>
<organism evidence="1 2">
    <name type="scientific">candidate division WWE3 bacterium GW2011_GWB1_41_6</name>
    <dbReference type="NCBI Taxonomy" id="1619112"/>
    <lineage>
        <taxon>Bacteria</taxon>
        <taxon>Katanobacteria</taxon>
    </lineage>
</organism>
<protein>
    <submittedName>
        <fullName evidence="1">Uncharacterized protein</fullName>
    </submittedName>
</protein>
<accession>A0A0G0Z4Q0</accession>
<evidence type="ECO:0000313" key="1">
    <source>
        <dbReference type="EMBL" id="KKS17066.1"/>
    </source>
</evidence>
<name>A0A0G0Z4Q0_UNCKA</name>
<proteinExistence type="predicted"/>
<dbReference type="Proteomes" id="UP000034163">
    <property type="component" value="Unassembled WGS sequence"/>
</dbReference>
<comment type="caution">
    <text evidence="1">The sequence shown here is derived from an EMBL/GenBank/DDBJ whole genome shotgun (WGS) entry which is preliminary data.</text>
</comment>